<keyword evidence="3" id="KW-0479">Metal-binding</keyword>
<dbReference type="SMART" id="SM00401">
    <property type="entry name" value="ZnF_GATA"/>
    <property type="match status" value="1"/>
</dbReference>
<protein>
    <recommendedName>
        <fullName evidence="13">GATA-type domain-containing protein</fullName>
    </recommendedName>
</protein>
<dbReference type="GO" id="GO:0005634">
    <property type="term" value="C:nucleus"/>
    <property type="evidence" value="ECO:0007669"/>
    <property type="project" value="UniProtKB-SubCell"/>
</dbReference>
<dbReference type="GO" id="GO:0043565">
    <property type="term" value="F:sequence-specific DNA binding"/>
    <property type="evidence" value="ECO:0007669"/>
    <property type="project" value="InterPro"/>
</dbReference>
<dbReference type="PANTHER" id="PTHR45658:SF42">
    <property type="entry name" value="GATA TRANSCRIPTION FACTOR 1"/>
    <property type="match status" value="1"/>
</dbReference>
<dbReference type="InterPro" id="IPR051140">
    <property type="entry name" value="GATA_TF"/>
</dbReference>
<dbReference type="InterPro" id="IPR013088">
    <property type="entry name" value="Znf_NHR/GATA"/>
</dbReference>
<comment type="caution">
    <text evidence="14">The sequence shown here is derived from an EMBL/GenBank/DDBJ whole genome shotgun (WGS) entry which is preliminary data.</text>
</comment>
<evidence type="ECO:0000256" key="11">
    <source>
        <dbReference type="ARBA" id="ARBA00055020"/>
    </source>
</evidence>
<dbReference type="GO" id="GO:0008270">
    <property type="term" value="F:zinc ion binding"/>
    <property type="evidence" value="ECO:0007669"/>
    <property type="project" value="UniProtKB-KW"/>
</dbReference>
<name>A0AAN9XK74_PSOTE</name>
<keyword evidence="6" id="KW-0805">Transcription regulation</keyword>
<evidence type="ECO:0000256" key="5">
    <source>
        <dbReference type="ARBA" id="ARBA00022833"/>
    </source>
</evidence>
<sequence length="172" mass="20504">MTMANYYGEFNYNHRENDDQDFNFDTDFSFCGDDEFLNMPLYVPQDSLESFQWSHLWEQMNPASTDFLFSNTSDDENPDWSNQNKKISLHNWRRQVEFEVRRCSHCEATETPQWRAGPAGHNTLCNACGIRFKKSGELWPEYRPAISPTFDARKHSNVHKQLLRMRRSKYQE</sequence>
<evidence type="ECO:0000256" key="4">
    <source>
        <dbReference type="ARBA" id="ARBA00022771"/>
    </source>
</evidence>
<feature type="domain" description="GATA-type" evidence="13">
    <location>
        <begin position="97"/>
        <end position="153"/>
    </location>
</feature>
<keyword evidence="9" id="KW-0804">Transcription</keyword>
<dbReference type="PANTHER" id="PTHR45658">
    <property type="entry name" value="GATA TRANSCRIPTION FACTOR"/>
    <property type="match status" value="1"/>
</dbReference>
<evidence type="ECO:0000256" key="12">
    <source>
        <dbReference type="PROSITE-ProRule" id="PRU00094"/>
    </source>
</evidence>
<keyword evidence="15" id="KW-1185">Reference proteome</keyword>
<accession>A0AAN9XK74</accession>
<dbReference type="GO" id="GO:0030154">
    <property type="term" value="P:cell differentiation"/>
    <property type="evidence" value="ECO:0007669"/>
    <property type="project" value="TreeGrafter"/>
</dbReference>
<dbReference type="EMBL" id="JAYMYS010000004">
    <property type="protein sequence ID" value="KAK7395565.1"/>
    <property type="molecule type" value="Genomic_DNA"/>
</dbReference>
<evidence type="ECO:0000256" key="8">
    <source>
        <dbReference type="ARBA" id="ARBA00023159"/>
    </source>
</evidence>
<dbReference type="InterPro" id="IPR000679">
    <property type="entry name" value="Znf_GATA"/>
</dbReference>
<comment type="function">
    <text evidence="11">Transcriptional activator that specifically binds 5'-GATA-3' or 5'-GAT-3' motifs within gene promoters. May be involved in the regulation of some light-responsive genes.</text>
</comment>
<evidence type="ECO:0000259" key="13">
    <source>
        <dbReference type="PROSITE" id="PS50114"/>
    </source>
</evidence>
<evidence type="ECO:0000256" key="1">
    <source>
        <dbReference type="ARBA" id="ARBA00004123"/>
    </source>
</evidence>
<evidence type="ECO:0000256" key="7">
    <source>
        <dbReference type="ARBA" id="ARBA00023125"/>
    </source>
</evidence>
<dbReference type="Pfam" id="PF00320">
    <property type="entry name" value="GATA"/>
    <property type="match status" value="1"/>
</dbReference>
<evidence type="ECO:0000313" key="14">
    <source>
        <dbReference type="EMBL" id="KAK7395565.1"/>
    </source>
</evidence>
<keyword evidence="5" id="KW-0862">Zinc</keyword>
<dbReference type="PROSITE" id="PS00344">
    <property type="entry name" value="GATA_ZN_FINGER_1"/>
    <property type="match status" value="1"/>
</dbReference>
<keyword evidence="8" id="KW-0010">Activator</keyword>
<reference evidence="14 15" key="1">
    <citation type="submission" date="2024-01" db="EMBL/GenBank/DDBJ databases">
        <title>The genomes of 5 underutilized Papilionoideae crops provide insights into root nodulation and disease resistanc.</title>
        <authorList>
            <person name="Jiang F."/>
        </authorList>
    </citation>
    <scope>NUCLEOTIDE SEQUENCE [LARGE SCALE GENOMIC DNA]</scope>
    <source>
        <strain evidence="14">DUOXIRENSHENG_FW03</strain>
        <tissue evidence="14">Leaves</tissue>
    </source>
</reference>
<dbReference type="PROSITE" id="PS50114">
    <property type="entry name" value="GATA_ZN_FINGER_2"/>
    <property type="match status" value="1"/>
</dbReference>
<dbReference type="CDD" id="cd00202">
    <property type="entry name" value="ZnF_GATA"/>
    <property type="match status" value="1"/>
</dbReference>
<comment type="similarity">
    <text evidence="2">Belongs to the type IV zinc-finger family. Class A subfamily.</text>
</comment>
<comment type="subcellular location">
    <subcellularLocation>
        <location evidence="1">Nucleus</location>
    </subcellularLocation>
</comment>
<evidence type="ECO:0000313" key="15">
    <source>
        <dbReference type="Proteomes" id="UP001386955"/>
    </source>
</evidence>
<dbReference type="Gene3D" id="3.30.50.10">
    <property type="entry name" value="Erythroid Transcription Factor GATA-1, subunit A"/>
    <property type="match status" value="1"/>
</dbReference>
<dbReference type="GO" id="GO:0006355">
    <property type="term" value="P:regulation of DNA-templated transcription"/>
    <property type="evidence" value="ECO:0007669"/>
    <property type="project" value="InterPro"/>
</dbReference>
<evidence type="ECO:0000256" key="6">
    <source>
        <dbReference type="ARBA" id="ARBA00023015"/>
    </source>
</evidence>
<gene>
    <name evidence="14" type="ORF">VNO78_16127</name>
</gene>
<evidence type="ECO:0000256" key="10">
    <source>
        <dbReference type="ARBA" id="ARBA00023242"/>
    </source>
</evidence>
<organism evidence="14 15">
    <name type="scientific">Psophocarpus tetragonolobus</name>
    <name type="common">Winged bean</name>
    <name type="synonym">Dolichos tetragonolobus</name>
    <dbReference type="NCBI Taxonomy" id="3891"/>
    <lineage>
        <taxon>Eukaryota</taxon>
        <taxon>Viridiplantae</taxon>
        <taxon>Streptophyta</taxon>
        <taxon>Embryophyta</taxon>
        <taxon>Tracheophyta</taxon>
        <taxon>Spermatophyta</taxon>
        <taxon>Magnoliopsida</taxon>
        <taxon>eudicotyledons</taxon>
        <taxon>Gunneridae</taxon>
        <taxon>Pentapetalae</taxon>
        <taxon>rosids</taxon>
        <taxon>fabids</taxon>
        <taxon>Fabales</taxon>
        <taxon>Fabaceae</taxon>
        <taxon>Papilionoideae</taxon>
        <taxon>50 kb inversion clade</taxon>
        <taxon>NPAAA clade</taxon>
        <taxon>indigoferoid/millettioid clade</taxon>
        <taxon>Phaseoleae</taxon>
        <taxon>Psophocarpus</taxon>
    </lineage>
</organism>
<dbReference type="SUPFAM" id="SSF57716">
    <property type="entry name" value="Glucocorticoid receptor-like (DNA-binding domain)"/>
    <property type="match status" value="1"/>
</dbReference>
<dbReference type="AlphaFoldDB" id="A0AAN9XK74"/>
<evidence type="ECO:0000256" key="2">
    <source>
        <dbReference type="ARBA" id="ARBA00005694"/>
    </source>
</evidence>
<evidence type="ECO:0000256" key="9">
    <source>
        <dbReference type="ARBA" id="ARBA00023163"/>
    </source>
</evidence>
<evidence type="ECO:0000256" key="3">
    <source>
        <dbReference type="ARBA" id="ARBA00022723"/>
    </source>
</evidence>
<dbReference type="FunFam" id="3.30.50.10:FF:000025">
    <property type="entry name" value="GATA transcription factor"/>
    <property type="match status" value="1"/>
</dbReference>
<proteinExistence type="inferred from homology"/>
<dbReference type="Proteomes" id="UP001386955">
    <property type="component" value="Unassembled WGS sequence"/>
</dbReference>
<keyword evidence="7" id="KW-0238">DNA-binding</keyword>
<keyword evidence="10" id="KW-0539">Nucleus</keyword>
<keyword evidence="4 12" id="KW-0863">Zinc-finger</keyword>